<sequence>MTQVIDGRRGGTTSRYVDERVRELLRERRSTLGREVSPAVMESWARSVRYGLDPNHVEPSSKIDYDMDSRLLSIADTVMSTRSGSLDMTAGCLFLTNNSGVILRQWSGDSTLSAELRRLDVEPGFLVSETTLGTTSGSTLITGTPAFVRGPEHFGDQFVDYTSAGMVVTHPVLRRVIGSINLICRFQDTSPAALGWVSEIVRAIEAALLDGATQSEQLLMRGFLLENRDSRHPVVAVSERTVVTNAAAARMLGTVDQLMLWEYASRIASAPDQAPPPFVLSDGSTATVRCRPITNADALVGIVMNLARSHPNRTRPLPAPSSLHGLIGSTLAWKSMSERITRCGGASMLLHGEPGVGKFAIAQSVAGPHATVLDAAECQRDPARWIANVEHALNKPGTPVIIRHLEQLSQNATGELANALIQHQHAARIIGTSTEPPPQRYADTEALSQFVATVAVPPLRDRMGDLPDLVAHFTERAVTQTGRDSVRWMSDALQALSRVTWADNLTGLERTVRQVVASARFDYIGSRDLPVNLAIQTARRQLSTIERVEATAIINALHNADGNKLRAAEALGIARSTLYRKLRSLGIDLGESTF</sequence>
<keyword evidence="3" id="KW-0805">Transcription regulation</keyword>
<dbReference type="Gene3D" id="3.40.50.300">
    <property type="entry name" value="P-loop containing nucleotide triphosphate hydrolases"/>
    <property type="match status" value="1"/>
</dbReference>
<dbReference type="Gene3D" id="1.10.10.60">
    <property type="entry name" value="Homeodomain-like"/>
    <property type="match status" value="1"/>
</dbReference>
<protein>
    <submittedName>
        <fullName evidence="6">Helix-turn-helix domain-containing protein</fullName>
    </submittedName>
</protein>
<evidence type="ECO:0000256" key="2">
    <source>
        <dbReference type="ARBA" id="ARBA00022840"/>
    </source>
</evidence>
<dbReference type="PRINTS" id="PR01590">
    <property type="entry name" value="HTHFIS"/>
</dbReference>
<dbReference type="InterPro" id="IPR058031">
    <property type="entry name" value="AAA_lid_NorR"/>
</dbReference>
<dbReference type="PANTHER" id="PTHR32071">
    <property type="entry name" value="TRANSCRIPTIONAL REGULATORY PROTEIN"/>
    <property type="match status" value="1"/>
</dbReference>
<evidence type="ECO:0000313" key="6">
    <source>
        <dbReference type="EMBL" id="XBW03456.1"/>
    </source>
</evidence>
<organism evidence="6">
    <name type="scientific">Rhodococcus sp. D-6</name>
    <dbReference type="NCBI Taxonomy" id="1387842"/>
    <lineage>
        <taxon>Bacteria</taxon>
        <taxon>Bacillati</taxon>
        <taxon>Actinomycetota</taxon>
        <taxon>Actinomycetes</taxon>
        <taxon>Mycobacteriales</taxon>
        <taxon>Nocardiaceae</taxon>
        <taxon>Rhodococcus</taxon>
    </lineage>
</organism>
<reference evidence="6" key="1">
    <citation type="submission" date="2023-08" db="EMBL/GenBank/DDBJ databases">
        <title>The novel hydrolase IpcH responsible for the initial isoprocarb degradation step in Rhodococcus sp. D-6.</title>
        <authorList>
            <person name="Zhu Q."/>
        </authorList>
    </citation>
    <scope>NUCLEOTIDE SEQUENCE</scope>
    <source>
        <strain evidence="6">D-6</strain>
    </source>
</reference>
<evidence type="ECO:0000256" key="3">
    <source>
        <dbReference type="ARBA" id="ARBA00023015"/>
    </source>
</evidence>
<dbReference type="Pfam" id="PF02954">
    <property type="entry name" value="HTH_8"/>
    <property type="match status" value="1"/>
</dbReference>
<dbReference type="InterPro" id="IPR009057">
    <property type="entry name" value="Homeodomain-like_sf"/>
</dbReference>
<dbReference type="InterPro" id="IPR002197">
    <property type="entry name" value="HTH_Fis"/>
</dbReference>
<dbReference type="InterPro" id="IPR002078">
    <property type="entry name" value="Sigma_54_int"/>
</dbReference>
<keyword evidence="2" id="KW-0067">ATP-binding</keyword>
<dbReference type="EMBL" id="CP132970">
    <property type="protein sequence ID" value="XBW03456.1"/>
    <property type="molecule type" value="Genomic_DNA"/>
</dbReference>
<dbReference type="Gene3D" id="1.10.8.60">
    <property type="match status" value="1"/>
</dbReference>
<dbReference type="InterPro" id="IPR029016">
    <property type="entry name" value="GAF-like_dom_sf"/>
</dbReference>
<dbReference type="Gene3D" id="3.30.450.40">
    <property type="match status" value="1"/>
</dbReference>
<dbReference type="PROSITE" id="PS50045">
    <property type="entry name" value="SIGMA54_INTERACT_4"/>
    <property type="match status" value="1"/>
</dbReference>
<name>A0AAU7UWG3_9NOCA</name>
<dbReference type="GO" id="GO:0006355">
    <property type="term" value="P:regulation of DNA-templated transcription"/>
    <property type="evidence" value="ECO:0007669"/>
    <property type="project" value="InterPro"/>
</dbReference>
<dbReference type="SUPFAM" id="SSF52540">
    <property type="entry name" value="P-loop containing nucleoside triphosphate hydrolases"/>
    <property type="match status" value="1"/>
</dbReference>
<dbReference type="PANTHER" id="PTHR32071:SF122">
    <property type="entry name" value="SIGMA FACTOR"/>
    <property type="match status" value="1"/>
</dbReference>
<dbReference type="KEGG" id="rhox:RBB84_19545"/>
<keyword evidence="1" id="KW-0547">Nucleotide-binding</keyword>
<feature type="domain" description="Sigma-54 factor interaction" evidence="5">
    <location>
        <begin position="401"/>
        <end position="517"/>
    </location>
</feature>
<proteinExistence type="predicted"/>
<dbReference type="Pfam" id="PF25601">
    <property type="entry name" value="AAA_lid_14"/>
    <property type="match status" value="1"/>
</dbReference>
<dbReference type="RefSeq" id="WP_350246555.1">
    <property type="nucleotide sequence ID" value="NZ_CP132970.1"/>
</dbReference>
<evidence type="ECO:0000256" key="1">
    <source>
        <dbReference type="ARBA" id="ARBA00022741"/>
    </source>
</evidence>
<evidence type="ECO:0000259" key="5">
    <source>
        <dbReference type="PROSITE" id="PS50045"/>
    </source>
</evidence>
<accession>A0AAU7UWG3</accession>
<dbReference type="AlphaFoldDB" id="A0AAU7UWG3"/>
<keyword evidence="4" id="KW-0804">Transcription</keyword>
<gene>
    <name evidence="6" type="ORF">RBB84_19545</name>
</gene>
<dbReference type="SUPFAM" id="SSF46689">
    <property type="entry name" value="Homeodomain-like"/>
    <property type="match status" value="1"/>
</dbReference>
<dbReference type="GO" id="GO:0005524">
    <property type="term" value="F:ATP binding"/>
    <property type="evidence" value="ECO:0007669"/>
    <property type="project" value="UniProtKB-KW"/>
</dbReference>
<dbReference type="InterPro" id="IPR027417">
    <property type="entry name" value="P-loop_NTPase"/>
</dbReference>
<dbReference type="GO" id="GO:0043565">
    <property type="term" value="F:sequence-specific DNA binding"/>
    <property type="evidence" value="ECO:0007669"/>
    <property type="project" value="InterPro"/>
</dbReference>
<evidence type="ECO:0000256" key="4">
    <source>
        <dbReference type="ARBA" id="ARBA00023163"/>
    </source>
</evidence>